<feature type="region of interest" description="Disordered" evidence="1">
    <location>
        <begin position="1"/>
        <end position="22"/>
    </location>
</feature>
<evidence type="ECO:0000256" key="1">
    <source>
        <dbReference type="SAM" id="MobiDB-lite"/>
    </source>
</evidence>
<gene>
    <name evidence="2" type="ORF">ACHIPZ_07750</name>
</gene>
<proteinExistence type="predicted"/>
<accession>A0ABW7JM64</accession>
<organism evidence="2 3">
    <name type="scientific">Antrihabitans spumae</name>
    <dbReference type="NCBI Taxonomy" id="3373370"/>
    <lineage>
        <taxon>Bacteria</taxon>
        <taxon>Bacillati</taxon>
        <taxon>Actinomycetota</taxon>
        <taxon>Actinomycetes</taxon>
        <taxon>Mycobacteriales</taxon>
        <taxon>Nocardiaceae</taxon>
        <taxon>Antrihabitans</taxon>
    </lineage>
</organism>
<name>A0ABW7JM64_9NOCA</name>
<feature type="compositionally biased region" description="Basic residues" evidence="1">
    <location>
        <begin position="1"/>
        <end position="10"/>
    </location>
</feature>
<comment type="caution">
    <text evidence="2">The sequence shown here is derived from an EMBL/GenBank/DDBJ whole genome shotgun (WGS) entry which is preliminary data.</text>
</comment>
<dbReference type="RefSeq" id="WP_395113535.1">
    <property type="nucleotide sequence ID" value="NZ_JBIMSN010000181.1"/>
</dbReference>
<reference evidence="2 3" key="1">
    <citation type="submission" date="2024-10" db="EMBL/GenBank/DDBJ databases">
        <authorList>
            <person name="Riesco R."/>
        </authorList>
    </citation>
    <scope>NUCLEOTIDE SEQUENCE [LARGE SCALE GENOMIC DNA]</scope>
    <source>
        <strain evidence="2 3">NCIMB 15449</strain>
    </source>
</reference>
<sequence>MGKSRKRRGKPKDQMASPSPAQVTQMFAASRRSALRLLSLPTLTPIQLPMMSKGVLARVGVAQVEIREHWNEHESVWGPISHGDNQTNLERFLAGEDNPWGDGQPHLEDEEEQKERTTAAIVLTRTGFTHDALAAGEFYVTDPEMTALTLAGSDPPAEVAVTVADLPSPSGFAFLPLDDTDGLFILWSVRQNRILHVQVATKSGMEAFVSQDGSFGWKVGSQRYLYFQAATCALSAPDSDAPPETAELRIRDSYVADEHDHPAARALYPAGLDSERMLNLLLSFANMVRQEKLVERTTQREAVHHKIGPRGKPHRREVTVNYVGYRPGRNVPTSSMSSSKRAYTHRWTVRGHWRRQWYASQQRHLPVWITEHIAGPGDAPLRVRQRVTKIRAHQAESSRDSNTPEPHS</sequence>
<evidence type="ECO:0000313" key="3">
    <source>
        <dbReference type="Proteomes" id="UP001609175"/>
    </source>
</evidence>
<dbReference type="EMBL" id="JBIMSO010000035">
    <property type="protein sequence ID" value="MFH5208105.1"/>
    <property type="molecule type" value="Genomic_DNA"/>
</dbReference>
<dbReference type="Proteomes" id="UP001609175">
    <property type="component" value="Unassembled WGS sequence"/>
</dbReference>
<protein>
    <submittedName>
        <fullName evidence="2">Uncharacterized protein</fullName>
    </submittedName>
</protein>
<evidence type="ECO:0000313" key="2">
    <source>
        <dbReference type="EMBL" id="MFH5208105.1"/>
    </source>
</evidence>